<gene>
    <name evidence="2" type="ORF">ACFO9K_13490</name>
</gene>
<protein>
    <submittedName>
        <fullName evidence="2">Uncharacterized protein</fullName>
    </submittedName>
</protein>
<feature type="transmembrane region" description="Helical" evidence="1">
    <location>
        <begin position="43"/>
        <end position="61"/>
    </location>
</feature>
<evidence type="ECO:0000313" key="2">
    <source>
        <dbReference type="EMBL" id="MFC4825272.1"/>
    </source>
</evidence>
<reference evidence="2 3" key="1">
    <citation type="journal article" date="2019" name="Int. J. Syst. Evol. Microbiol.">
        <title>The Global Catalogue of Microorganisms (GCM) 10K type strain sequencing project: providing services to taxonomists for standard genome sequencing and annotation.</title>
        <authorList>
            <consortium name="The Broad Institute Genomics Platform"/>
            <consortium name="The Broad Institute Genome Sequencing Center for Infectious Disease"/>
            <person name="Wu L."/>
            <person name="Ma J."/>
        </authorList>
    </citation>
    <scope>NUCLEOTIDE SEQUENCE [LARGE SCALE GENOMIC DNA]</scope>
    <source>
        <strain evidence="2 3">XZYJ18</strain>
    </source>
</reference>
<keyword evidence="1" id="KW-0812">Transmembrane</keyword>
<dbReference type="RefSeq" id="WP_254269037.1">
    <property type="nucleotide sequence ID" value="NZ_CP100400.1"/>
</dbReference>
<feature type="transmembrane region" description="Helical" evidence="1">
    <location>
        <begin position="67"/>
        <end position="84"/>
    </location>
</feature>
<dbReference type="AlphaFoldDB" id="A0ABD5Q3G5"/>
<keyword evidence="1" id="KW-0472">Membrane</keyword>
<proteinExistence type="predicted"/>
<accession>A0ABD5Q3G5</accession>
<dbReference type="Proteomes" id="UP001595945">
    <property type="component" value="Unassembled WGS sequence"/>
</dbReference>
<comment type="caution">
    <text evidence="2">The sequence shown here is derived from an EMBL/GenBank/DDBJ whole genome shotgun (WGS) entry which is preliminary data.</text>
</comment>
<evidence type="ECO:0000313" key="3">
    <source>
        <dbReference type="Proteomes" id="UP001595945"/>
    </source>
</evidence>
<dbReference type="GeneID" id="73044017"/>
<sequence>MALVDVLAYERSDGETVYKAVEAGRGQEIVAAHEDEYRKRRGVLWAFAAVAAAIAVGYTVLFVQRPLWGVVGALGVFALVTRRSSKMERLVPSVAAERLNRRDAAGEYDLETIPS</sequence>
<name>A0ABD5Q3G5_9EURY</name>
<keyword evidence="1" id="KW-1133">Transmembrane helix</keyword>
<dbReference type="EMBL" id="JBHSHT010000002">
    <property type="protein sequence ID" value="MFC4825272.1"/>
    <property type="molecule type" value="Genomic_DNA"/>
</dbReference>
<keyword evidence="3" id="KW-1185">Reference proteome</keyword>
<organism evidence="2 3">
    <name type="scientific">Halorussus aquaticus</name>
    <dbReference type="NCBI Taxonomy" id="2953748"/>
    <lineage>
        <taxon>Archaea</taxon>
        <taxon>Methanobacteriati</taxon>
        <taxon>Methanobacteriota</taxon>
        <taxon>Stenosarchaea group</taxon>
        <taxon>Halobacteria</taxon>
        <taxon>Halobacteriales</taxon>
        <taxon>Haladaptataceae</taxon>
        <taxon>Halorussus</taxon>
    </lineage>
</organism>
<evidence type="ECO:0000256" key="1">
    <source>
        <dbReference type="SAM" id="Phobius"/>
    </source>
</evidence>